<sequence length="80" mass="8308">MIKFLNHRGKQEQSYVSSPPLLLRFSAPCGLQIASGGARAPKAPHEGEEGRRGRGEGEGRGGGGGGKGIGEDLTSCVLIY</sequence>
<name>A0A5B7KCU3_PORTR</name>
<organism evidence="2 3">
    <name type="scientific">Portunus trituberculatus</name>
    <name type="common">Swimming crab</name>
    <name type="synonym">Neptunus trituberculatus</name>
    <dbReference type="NCBI Taxonomy" id="210409"/>
    <lineage>
        <taxon>Eukaryota</taxon>
        <taxon>Metazoa</taxon>
        <taxon>Ecdysozoa</taxon>
        <taxon>Arthropoda</taxon>
        <taxon>Crustacea</taxon>
        <taxon>Multicrustacea</taxon>
        <taxon>Malacostraca</taxon>
        <taxon>Eumalacostraca</taxon>
        <taxon>Eucarida</taxon>
        <taxon>Decapoda</taxon>
        <taxon>Pleocyemata</taxon>
        <taxon>Brachyura</taxon>
        <taxon>Eubrachyura</taxon>
        <taxon>Portunoidea</taxon>
        <taxon>Portunidae</taxon>
        <taxon>Portuninae</taxon>
        <taxon>Portunus</taxon>
    </lineage>
</organism>
<gene>
    <name evidence="2" type="ORF">E2C01_100344</name>
</gene>
<dbReference type="Proteomes" id="UP000324222">
    <property type="component" value="Unassembled WGS sequence"/>
</dbReference>
<feature type="compositionally biased region" description="Basic and acidic residues" evidence="1">
    <location>
        <begin position="43"/>
        <end position="59"/>
    </location>
</feature>
<evidence type="ECO:0000256" key="1">
    <source>
        <dbReference type="SAM" id="MobiDB-lite"/>
    </source>
</evidence>
<dbReference type="AlphaFoldDB" id="A0A5B7KCU3"/>
<evidence type="ECO:0000313" key="3">
    <source>
        <dbReference type="Proteomes" id="UP000324222"/>
    </source>
</evidence>
<evidence type="ECO:0000313" key="2">
    <source>
        <dbReference type="EMBL" id="MPD04646.1"/>
    </source>
</evidence>
<keyword evidence="3" id="KW-1185">Reference proteome</keyword>
<protein>
    <submittedName>
        <fullName evidence="2">Uncharacterized protein</fullName>
    </submittedName>
</protein>
<reference evidence="2 3" key="1">
    <citation type="submission" date="2019-05" db="EMBL/GenBank/DDBJ databases">
        <title>Another draft genome of Portunus trituberculatus and its Hox gene families provides insights of decapod evolution.</title>
        <authorList>
            <person name="Jeong J.-H."/>
            <person name="Song I."/>
            <person name="Kim S."/>
            <person name="Choi T."/>
            <person name="Kim D."/>
            <person name="Ryu S."/>
            <person name="Kim W."/>
        </authorList>
    </citation>
    <scope>NUCLEOTIDE SEQUENCE [LARGE SCALE GENOMIC DNA]</scope>
    <source>
        <tissue evidence="2">Muscle</tissue>
    </source>
</reference>
<dbReference type="EMBL" id="VSRR010142089">
    <property type="protein sequence ID" value="MPD04646.1"/>
    <property type="molecule type" value="Genomic_DNA"/>
</dbReference>
<comment type="caution">
    <text evidence="2">The sequence shown here is derived from an EMBL/GenBank/DDBJ whole genome shotgun (WGS) entry which is preliminary data.</text>
</comment>
<proteinExistence type="predicted"/>
<accession>A0A5B7KCU3</accession>
<feature type="region of interest" description="Disordered" evidence="1">
    <location>
        <begin position="35"/>
        <end position="80"/>
    </location>
</feature>